<dbReference type="AlphaFoldDB" id="A0A3Q3F7U4"/>
<dbReference type="SUPFAM" id="SSF56219">
    <property type="entry name" value="DNase I-like"/>
    <property type="match status" value="1"/>
</dbReference>
<dbReference type="STRING" id="56723.ENSLBEP00000015052"/>
<dbReference type="Proteomes" id="UP000261660">
    <property type="component" value="Unplaced"/>
</dbReference>
<evidence type="ECO:0000313" key="2">
    <source>
        <dbReference type="Proteomes" id="UP000261660"/>
    </source>
</evidence>
<name>A0A3Q3F7U4_9LABR</name>
<dbReference type="Ensembl" id="ENSLBET00000015961.1">
    <property type="protein sequence ID" value="ENSLBEP00000015052.1"/>
    <property type="gene ID" value="ENSLBEG00000011740.1"/>
</dbReference>
<dbReference type="InParanoid" id="A0A3Q3F7U4"/>
<accession>A0A3Q3F7U4</accession>
<proteinExistence type="predicted"/>
<dbReference type="GeneTree" id="ENSGT01120000272313"/>
<protein>
    <submittedName>
        <fullName evidence="1">Uncharacterized protein</fullName>
    </submittedName>
</protein>
<keyword evidence="2" id="KW-1185">Reference proteome</keyword>
<reference evidence="1" key="2">
    <citation type="submission" date="2025-09" db="UniProtKB">
        <authorList>
            <consortium name="Ensembl"/>
        </authorList>
    </citation>
    <scope>IDENTIFICATION</scope>
</reference>
<dbReference type="Gene3D" id="3.60.10.10">
    <property type="entry name" value="Endonuclease/exonuclease/phosphatase"/>
    <property type="match status" value="1"/>
</dbReference>
<evidence type="ECO:0000313" key="1">
    <source>
        <dbReference type="Ensembl" id="ENSLBEP00000015052.1"/>
    </source>
</evidence>
<reference evidence="1" key="1">
    <citation type="submission" date="2025-08" db="UniProtKB">
        <authorList>
            <consortium name="Ensembl"/>
        </authorList>
    </citation>
    <scope>IDENTIFICATION</scope>
</reference>
<dbReference type="InterPro" id="IPR036691">
    <property type="entry name" value="Endo/exonu/phosph_ase_sf"/>
</dbReference>
<sequence>MEGCSRKSRGVVILCHKQITMKVLSQEKDSTGRWIILKCDINQEPYTLINIYGPNNDDALFFKDILLVAAQIYGKCVMVWDYNLTLNPSLDKTNKNPLPLSTAAKAVREGMHDLGLVDTWRTLNPLEREFSFFSVETKSVRIFWEI</sequence>
<organism evidence="1 2">
    <name type="scientific">Labrus bergylta</name>
    <name type="common">ballan wrasse</name>
    <dbReference type="NCBI Taxonomy" id="56723"/>
    <lineage>
        <taxon>Eukaryota</taxon>
        <taxon>Metazoa</taxon>
        <taxon>Chordata</taxon>
        <taxon>Craniata</taxon>
        <taxon>Vertebrata</taxon>
        <taxon>Euteleostomi</taxon>
        <taxon>Actinopterygii</taxon>
        <taxon>Neopterygii</taxon>
        <taxon>Teleostei</taxon>
        <taxon>Neoteleostei</taxon>
        <taxon>Acanthomorphata</taxon>
        <taxon>Eupercaria</taxon>
        <taxon>Labriformes</taxon>
        <taxon>Labridae</taxon>
        <taxon>Labrus</taxon>
    </lineage>
</organism>